<protein>
    <submittedName>
        <fullName evidence="3">Amino acid ABC transporter substrate-binding protein</fullName>
    </submittedName>
</protein>
<name>A0A848FZS3_9RHOO</name>
<gene>
    <name evidence="3" type="ORF">HHL15_01305</name>
</gene>
<dbReference type="RefSeq" id="WP_169144004.1">
    <property type="nucleotide sequence ID" value="NZ_JABBGA010000001.1"/>
</dbReference>
<organism evidence="3 4">
    <name type="scientific">Zoogloea dura</name>
    <dbReference type="NCBI Taxonomy" id="2728840"/>
    <lineage>
        <taxon>Bacteria</taxon>
        <taxon>Pseudomonadati</taxon>
        <taxon>Pseudomonadota</taxon>
        <taxon>Betaproteobacteria</taxon>
        <taxon>Rhodocyclales</taxon>
        <taxon>Zoogloeaceae</taxon>
        <taxon>Zoogloea</taxon>
    </lineage>
</organism>
<keyword evidence="1" id="KW-0732">Signal</keyword>
<evidence type="ECO:0000256" key="1">
    <source>
        <dbReference type="ARBA" id="ARBA00022729"/>
    </source>
</evidence>
<dbReference type="SUPFAM" id="SSF53850">
    <property type="entry name" value="Periplasmic binding protein-like II"/>
    <property type="match status" value="1"/>
</dbReference>
<sequence length="286" mass="31537">MRFAEALSDTFRHSHIAAARLRPGKWRSGSWRHRLIAVFLAAGLVGSPDGGLVGMARAETLIVYGSDRFPPISHLEEGKPEGIFPRILQRLQAETGDTYDIRLVPWARVIRMASAGEGAAANISWNSERAERFDYSVPLYVSDVVLVVRKGHEFPFESLPDLKGKLIGLGLGSSYGDAVDEAIAKGVFAVDRDADQQSRMLKLLAGRVDAVFVGSGREGVRYMLEAEPELKGRIDQFAILPKAVRSDPLHIVYLKSAGKKAAIERLNKAFLRLKARGTFNDIMIRP</sequence>
<feature type="domain" description="Solute-binding protein family 3/N-terminal" evidence="2">
    <location>
        <begin position="60"/>
        <end position="282"/>
    </location>
</feature>
<dbReference type="InterPro" id="IPR001638">
    <property type="entry name" value="Solute-binding_3/MltF_N"/>
</dbReference>
<keyword evidence="4" id="KW-1185">Reference proteome</keyword>
<comment type="caution">
    <text evidence="3">The sequence shown here is derived from an EMBL/GenBank/DDBJ whole genome shotgun (WGS) entry which is preliminary data.</text>
</comment>
<dbReference type="SMART" id="SM00062">
    <property type="entry name" value="PBPb"/>
    <property type="match status" value="1"/>
</dbReference>
<evidence type="ECO:0000313" key="3">
    <source>
        <dbReference type="EMBL" id="NML24369.1"/>
    </source>
</evidence>
<dbReference type="PANTHER" id="PTHR35936:SF25">
    <property type="entry name" value="ABC TRANSPORTER SUBSTRATE-BINDING PROTEIN"/>
    <property type="match status" value="1"/>
</dbReference>
<evidence type="ECO:0000313" key="4">
    <source>
        <dbReference type="Proteomes" id="UP000580043"/>
    </source>
</evidence>
<reference evidence="3 4" key="1">
    <citation type="submission" date="2020-04" db="EMBL/GenBank/DDBJ databases">
        <title>Zoogloea sp. G-4-1-14 isolated from soil.</title>
        <authorList>
            <person name="Dahal R.H."/>
        </authorList>
    </citation>
    <scope>NUCLEOTIDE SEQUENCE [LARGE SCALE GENOMIC DNA]</scope>
    <source>
        <strain evidence="3 4">G-4-1-14</strain>
    </source>
</reference>
<dbReference type="Gene3D" id="3.40.190.10">
    <property type="entry name" value="Periplasmic binding protein-like II"/>
    <property type="match status" value="2"/>
</dbReference>
<dbReference type="Pfam" id="PF00497">
    <property type="entry name" value="SBP_bac_3"/>
    <property type="match status" value="1"/>
</dbReference>
<dbReference type="AlphaFoldDB" id="A0A848FZS3"/>
<dbReference type="EMBL" id="JABBGA010000001">
    <property type="protein sequence ID" value="NML24369.1"/>
    <property type="molecule type" value="Genomic_DNA"/>
</dbReference>
<proteinExistence type="predicted"/>
<accession>A0A848FZS3</accession>
<dbReference type="PANTHER" id="PTHR35936">
    <property type="entry name" value="MEMBRANE-BOUND LYTIC MUREIN TRANSGLYCOSYLASE F"/>
    <property type="match status" value="1"/>
</dbReference>
<dbReference type="Proteomes" id="UP000580043">
    <property type="component" value="Unassembled WGS sequence"/>
</dbReference>
<evidence type="ECO:0000259" key="2">
    <source>
        <dbReference type="SMART" id="SM00062"/>
    </source>
</evidence>